<keyword evidence="3" id="KW-1185">Reference proteome</keyword>
<gene>
    <name evidence="2" type="ORF">Tco_1111225</name>
</gene>
<dbReference type="EMBL" id="BQNB010020909">
    <property type="protein sequence ID" value="GJU00887.1"/>
    <property type="molecule type" value="Genomic_DNA"/>
</dbReference>
<evidence type="ECO:0000313" key="3">
    <source>
        <dbReference type="Proteomes" id="UP001151760"/>
    </source>
</evidence>
<evidence type="ECO:0000313" key="2">
    <source>
        <dbReference type="EMBL" id="GJU00887.1"/>
    </source>
</evidence>
<protein>
    <submittedName>
        <fullName evidence="2">Uncharacterized protein</fullName>
    </submittedName>
</protein>
<feature type="region of interest" description="Disordered" evidence="1">
    <location>
        <begin position="1"/>
        <end position="77"/>
    </location>
</feature>
<organism evidence="2 3">
    <name type="scientific">Tanacetum coccineum</name>
    <dbReference type="NCBI Taxonomy" id="301880"/>
    <lineage>
        <taxon>Eukaryota</taxon>
        <taxon>Viridiplantae</taxon>
        <taxon>Streptophyta</taxon>
        <taxon>Embryophyta</taxon>
        <taxon>Tracheophyta</taxon>
        <taxon>Spermatophyta</taxon>
        <taxon>Magnoliopsida</taxon>
        <taxon>eudicotyledons</taxon>
        <taxon>Gunneridae</taxon>
        <taxon>Pentapetalae</taxon>
        <taxon>asterids</taxon>
        <taxon>campanulids</taxon>
        <taxon>Asterales</taxon>
        <taxon>Asteraceae</taxon>
        <taxon>Asteroideae</taxon>
        <taxon>Anthemideae</taxon>
        <taxon>Anthemidinae</taxon>
        <taxon>Tanacetum</taxon>
    </lineage>
</organism>
<name>A0ABQ5IND5_9ASTR</name>
<accession>A0ABQ5IND5</accession>
<proteinExistence type="predicted"/>
<feature type="compositionally biased region" description="Polar residues" evidence="1">
    <location>
        <begin position="1"/>
        <end position="11"/>
    </location>
</feature>
<reference evidence="2" key="1">
    <citation type="journal article" date="2022" name="Int. J. Mol. Sci.">
        <title>Draft Genome of Tanacetum Coccineum: Genomic Comparison of Closely Related Tanacetum-Family Plants.</title>
        <authorList>
            <person name="Yamashiro T."/>
            <person name="Shiraishi A."/>
            <person name="Nakayama K."/>
            <person name="Satake H."/>
        </authorList>
    </citation>
    <scope>NUCLEOTIDE SEQUENCE</scope>
</reference>
<reference evidence="2" key="2">
    <citation type="submission" date="2022-01" db="EMBL/GenBank/DDBJ databases">
        <authorList>
            <person name="Yamashiro T."/>
            <person name="Shiraishi A."/>
            <person name="Satake H."/>
            <person name="Nakayama K."/>
        </authorList>
    </citation>
    <scope>NUCLEOTIDE SEQUENCE</scope>
</reference>
<sequence length="123" mass="13654">MQPIRQSQRLSKSNKEKDFGVSVLNRESSSHYRGQSEQKNNKKRSHSSSLVKSMEQSKKSKLSYAPAKSMEQHKKSKLSYAPDFDFEANRGSKSKTGSLSGSNVLILGQMGTHGGNEYAENLA</sequence>
<comment type="caution">
    <text evidence="2">The sequence shown here is derived from an EMBL/GenBank/DDBJ whole genome shotgun (WGS) entry which is preliminary data.</text>
</comment>
<feature type="compositionally biased region" description="Basic and acidic residues" evidence="1">
    <location>
        <begin position="28"/>
        <end position="40"/>
    </location>
</feature>
<dbReference type="Proteomes" id="UP001151760">
    <property type="component" value="Unassembled WGS sequence"/>
</dbReference>
<evidence type="ECO:0000256" key="1">
    <source>
        <dbReference type="SAM" id="MobiDB-lite"/>
    </source>
</evidence>